<dbReference type="GO" id="GO:0003824">
    <property type="term" value="F:catalytic activity"/>
    <property type="evidence" value="ECO:0007669"/>
    <property type="project" value="UniProtKB-ARBA"/>
</dbReference>
<dbReference type="Pfam" id="PF13460">
    <property type="entry name" value="NAD_binding_10"/>
    <property type="match status" value="1"/>
</dbReference>
<dbReference type="InterPro" id="IPR019734">
    <property type="entry name" value="TPR_rpt"/>
</dbReference>
<dbReference type="SUPFAM" id="SSF48452">
    <property type="entry name" value="TPR-like"/>
    <property type="match status" value="2"/>
</dbReference>
<dbReference type="AlphaFoldDB" id="A0A814T5D2"/>
<feature type="repeat" description="TPR" evidence="3">
    <location>
        <begin position="323"/>
        <end position="356"/>
    </location>
</feature>
<feature type="repeat" description="TPR" evidence="3">
    <location>
        <begin position="281"/>
        <end position="314"/>
    </location>
</feature>
<dbReference type="Proteomes" id="UP000663852">
    <property type="component" value="Unassembled WGS sequence"/>
</dbReference>
<evidence type="ECO:0000256" key="1">
    <source>
        <dbReference type="ARBA" id="ARBA00022737"/>
    </source>
</evidence>
<dbReference type="Gene3D" id="3.40.50.720">
    <property type="entry name" value="NAD(P)-binding Rossmann-like Domain"/>
    <property type="match status" value="1"/>
</dbReference>
<keyword evidence="2 3" id="KW-0802">TPR repeat</keyword>
<evidence type="ECO:0000259" key="4">
    <source>
        <dbReference type="Pfam" id="PF13460"/>
    </source>
</evidence>
<organism evidence="5 6">
    <name type="scientific">Adineta ricciae</name>
    <name type="common">Rotifer</name>
    <dbReference type="NCBI Taxonomy" id="249248"/>
    <lineage>
        <taxon>Eukaryota</taxon>
        <taxon>Metazoa</taxon>
        <taxon>Spiralia</taxon>
        <taxon>Gnathifera</taxon>
        <taxon>Rotifera</taxon>
        <taxon>Eurotatoria</taxon>
        <taxon>Bdelloidea</taxon>
        <taxon>Adinetida</taxon>
        <taxon>Adinetidae</taxon>
        <taxon>Adineta</taxon>
    </lineage>
</organism>
<protein>
    <recommendedName>
        <fullName evidence="4">NAD(P)-binding domain-containing protein</fullName>
    </recommendedName>
</protein>
<dbReference type="InterPro" id="IPR011990">
    <property type="entry name" value="TPR-like_helical_dom_sf"/>
</dbReference>
<feature type="domain" description="NAD(P)-binding" evidence="4">
    <location>
        <begin position="12"/>
        <end position="125"/>
    </location>
</feature>
<comment type="caution">
    <text evidence="5">The sequence shown here is derived from an EMBL/GenBank/DDBJ whole genome shotgun (WGS) entry which is preliminary data.</text>
</comment>
<dbReference type="InterPro" id="IPR016040">
    <property type="entry name" value="NAD(P)-bd_dom"/>
</dbReference>
<accession>A0A814T5D2</accession>
<sequence>MSSNQERVFVTGASGNIGSEIVKSLIKKQIHTTIYVRDEQKAKELFKNDLNSGYLSIIVGTYTTLDVFTKAIQGHTRLFLLYAGNFKPTAMSEVKEKFARAAFEQGVHQIVDLSSASVSNEIKQEESGLWHVHLTLTNDDDPQLTELTAHLREEVRGTLGLDRLGQLMAEMGEWDKAKDLYQEILNFINQEDRAGLAHIYHMLGYIEAGQKHFDIALEHYEKSVMNRLGQKPIDDSLLATTYSNIGVVNRNLGDFSQALEYFQRSLQLTSKHTSPNKKDLATLHNNIGGVFQGKGELDKALENFEIALELFLQCLPSTHSHLSTIYNNIGFIYATKKNYSKSLFNYQKCLYIEEHSLPSIHPSIAHSHRMITAALFYLGQYNDALRHANKAFEISRASLTESHQQTRDDEQFCDFLKSLVA</sequence>
<gene>
    <name evidence="5" type="ORF">EDS130_LOCUS22750</name>
</gene>
<dbReference type="SMART" id="SM00028">
    <property type="entry name" value="TPR"/>
    <property type="match status" value="6"/>
</dbReference>
<keyword evidence="1" id="KW-0677">Repeat</keyword>
<name>A0A814T5D2_ADIRI</name>
<dbReference type="Pfam" id="PF13424">
    <property type="entry name" value="TPR_12"/>
    <property type="match status" value="3"/>
</dbReference>
<dbReference type="SUPFAM" id="SSF51735">
    <property type="entry name" value="NAD(P)-binding Rossmann-fold domains"/>
    <property type="match status" value="1"/>
</dbReference>
<evidence type="ECO:0000313" key="5">
    <source>
        <dbReference type="EMBL" id="CAF1153665.1"/>
    </source>
</evidence>
<evidence type="ECO:0000256" key="2">
    <source>
        <dbReference type="ARBA" id="ARBA00022803"/>
    </source>
</evidence>
<proteinExistence type="predicted"/>
<dbReference type="InterPro" id="IPR036291">
    <property type="entry name" value="NAD(P)-bd_dom_sf"/>
</dbReference>
<dbReference type="PROSITE" id="PS50005">
    <property type="entry name" value="TPR"/>
    <property type="match status" value="3"/>
</dbReference>
<dbReference type="OrthoDB" id="1917726at2759"/>
<dbReference type="PANTHER" id="PTHR45641">
    <property type="entry name" value="TETRATRICOPEPTIDE REPEAT PROTEIN (AFU_ORTHOLOGUE AFUA_6G03870)"/>
    <property type="match status" value="1"/>
</dbReference>
<feature type="repeat" description="TPR" evidence="3">
    <location>
        <begin position="239"/>
        <end position="272"/>
    </location>
</feature>
<reference evidence="5" key="1">
    <citation type="submission" date="2021-02" db="EMBL/GenBank/DDBJ databases">
        <authorList>
            <person name="Nowell W R."/>
        </authorList>
    </citation>
    <scope>NUCLEOTIDE SEQUENCE</scope>
</reference>
<dbReference type="EMBL" id="CAJNOJ010000121">
    <property type="protein sequence ID" value="CAF1153665.1"/>
    <property type="molecule type" value="Genomic_DNA"/>
</dbReference>
<dbReference type="PANTHER" id="PTHR45641:SF1">
    <property type="entry name" value="AAA+ ATPASE DOMAIN-CONTAINING PROTEIN"/>
    <property type="match status" value="1"/>
</dbReference>
<dbReference type="PROSITE" id="PS50293">
    <property type="entry name" value="TPR_REGION"/>
    <property type="match status" value="1"/>
</dbReference>
<evidence type="ECO:0000256" key="3">
    <source>
        <dbReference type="PROSITE-ProRule" id="PRU00339"/>
    </source>
</evidence>
<evidence type="ECO:0000313" key="6">
    <source>
        <dbReference type="Proteomes" id="UP000663852"/>
    </source>
</evidence>
<dbReference type="Gene3D" id="1.25.40.10">
    <property type="entry name" value="Tetratricopeptide repeat domain"/>
    <property type="match status" value="2"/>
</dbReference>